<sequence length="83" mass="9904">MKLLPHRFRPPGKTDLKGWQMISFLIENGFKFQHIYQVGKNELSKTRHDNYTPYPKNMREAREFIVQYKKHALPDLESISDKA</sequence>
<gene>
    <name evidence="1" type="ORF">D0C36_10090</name>
</gene>
<organism evidence="1 2">
    <name type="scientific">Mucilaginibacter conchicola</name>
    <dbReference type="NCBI Taxonomy" id="2303333"/>
    <lineage>
        <taxon>Bacteria</taxon>
        <taxon>Pseudomonadati</taxon>
        <taxon>Bacteroidota</taxon>
        <taxon>Sphingobacteriia</taxon>
        <taxon>Sphingobacteriales</taxon>
        <taxon>Sphingobacteriaceae</taxon>
        <taxon>Mucilaginibacter</taxon>
    </lineage>
</organism>
<dbReference type="Proteomes" id="UP000264217">
    <property type="component" value="Unassembled WGS sequence"/>
</dbReference>
<comment type="caution">
    <text evidence="1">The sequence shown here is derived from an EMBL/GenBank/DDBJ whole genome shotgun (WGS) entry which is preliminary data.</text>
</comment>
<protein>
    <submittedName>
        <fullName evidence="1">Uncharacterized protein</fullName>
    </submittedName>
</protein>
<dbReference type="EMBL" id="QWDC01000002">
    <property type="protein sequence ID" value="RFZ91794.1"/>
    <property type="molecule type" value="Genomic_DNA"/>
</dbReference>
<keyword evidence="2" id="KW-1185">Reference proteome</keyword>
<dbReference type="AlphaFoldDB" id="A0A372NS51"/>
<evidence type="ECO:0000313" key="2">
    <source>
        <dbReference type="Proteomes" id="UP000264217"/>
    </source>
</evidence>
<dbReference type="RefSeq" id="WP_117391506.1">
    <property type="nucleotide sequence ID" value="NZ_QWDC01000002.1"/>
</dbReference>
<evidence type="ECO:0000313" key="1">
    <source>
        <dbReference type="EMBL" id="RFZ91794.1"/>
    </source>
</evidence>
<reference evidence="1 2" key="1">
    <citation type="submission" date="2018-08" db="EMBL/GenBank/DDBJ databases">
        <title>Mucilaginibacter sp. MYSH2.</title>
        <authorList>
            <person name="Seo T."/>
        </authorList>
    </citation>
    <scope>NUCLEOTIDE SEQUENCE [LARGE SCALE GENOMIC DNA]</scope>
    <source>
        <strain evidence="1 2">MYSH2</strain>
    </source>
</reference>
<dbReference type="OrthoDB" id="69438at2"/>
<proteinExistence type="predicted"/>
<accession>A0A372NS51</accession>
<name>A0A372NS51_9SPHI</name>